<organism evidence="1 2">
    <name type="scientific">Spiromyces aspiralis</name>
    <dbReference type="NCBI Taxonomy" id="68401"/>
    <lineage>
        <taxon>Eukaryota</taxon>
        <taxon>Fungi</taxon>
        <taxon>Fungi incertae sedis</taxon>
        <taxon>Zoopagomycota</taxon>
        <taxon>Kickxellomycotina</taxon>
        <taxon>Kickxellomycetes</taxon>
        <taxon>Kickxellales</taxon>
        <taxon>Kickxellaceae</taxon>
        <taxon>Spiromyces</taxon>
    </lineage>
</organism>
<name>A0ACC1HXA0_9FUNG</name>
<accession>A0ACC1HXA0</accession>
<dbReference type="Proteomes" id="UP001145114">
    <property type="component" value="Unassembled WGS sequence"/>
</dbReference>
<comment type="caution">
    <text evidence="1">The sequence shown here is derived from an EMBL/GenBank/DDBJ whole genome shotgun (WGS) entry which is preliminary data.</text>
</comment>
<feature type="non-terminal residue" evidence="1">
    <location>
        <position position="666"/>
    </location>
</feature>
<evidence type="ECO:0000313" key="2">
    <source>
        <dbReference type="Proteomes" id="UP001145114"/>
    </source>
</evidence>
<reference evidence="1" key="1">
    <citation type="submission" date="2022-06" db="EMBL/GenBank/DDBJ databases">
        <title>Phylogenomic reconstructions and comparative analyses of Kickxellomycotina fungi.</title>
        <authorList>
            <person name="Reynolds N.K."/>
            <person name="Stajich J.E."/>
            <person name="Barry K."/>
            <person name="Grigoriev I.V."/>
            <person name="Crous P."/>
            <person name="Smith M.E."/>
        </authorList>
    </citation>
    <scope>NUCLEOTIDE SEQUENCE</scope>
    <source>
        <strain evidence="1">RSA 2271</strain>
    </source>
</reference>
<dbReference type="EMBL" id="JAMZIH010000674">
    <property type="protein sequence ID" value="KAJ1679009.1"/>
    <property type="molecule type" value="Genomic_DNA"/>
</dbReference>
<gene>
    <name evidence="1" type="ORF">EV182_002912</name>
</gene>
<sequence>MGKETPSPHLFTTPEPGPKELPALGGHDNNYINSGKDSSLGNRDQTESAPPTELSKPLDIHHFLSSNLASITGQMGLANFVETAFANAVLAERHLVIGCVDVCLYPKGPLRAGVVNSSGLASSMRKPHMIHHRSMMDLSLLRQSRLGHRQSRFFDALASTIRRPHVTLDRDDPHHPLTHSPSHLAATAAPRSSALSDINFGAPTGTPTHHYFPNHMILGSTKACGRNHGPGTSASSGGPVASGLDSDYISQRRGSLLKLISAKSKSFLPSAVRTNHRRVLSLHSAAPTRLAPSMVAATSNNNSRRHVSPATAATVVMELGSGDVVSIKCLLVLMCNQMLWFDINACPVSTKSTPPPSLASATASSAALDPLLALDTSDESIRVSIYGATVTVDSSSACVEMALGDEDIAEEWFLNINAAVRTSSASSTDSQDRGNGAVPAPGSIEGLAHLSQCLAPHQRYSVASSYLSGTFSAPASVTGDDSDRYDSDDDSVNYCDGGNSEYADLGHSNTDKGVPNPGYYTGGDPEFRLDYLLVNNHVRHSFSEPSFDYQSISESLPIPDNSSILESMDRAGYLYNSSDDKEEENASGWDYSGTHRNNAEKNEGDNNDEDTDQNTDTSNSWRGFSKDDCSRSGGITPPLRADPFLLPPKAIEPHGLYQFSALVQQA</sequence>
<proteinExistence type="predicted"/>
<keyword evidence="2" id="KW-1185">Reference proteome</keyword>
<protein>
    <submittedName>
        <fullName evidence="1">Uncharacterized protein</fullName>
    </submittedName>
</protein>
<evidence type="ECO:0000313" key="1">
    <source>
        <dbReference type="EMBL" id="KAJ1679009.1"/>
    </source>
</evidence>